<protein>
    <recommendedName>
        <fullName evidence="4">Solute carrier family 6 member 4</fullName>
    </recommendedName>
</protein>
<evidence type="ECO:0008006" key="4">
    <source>
        <dbReference type="Google" id="ProtNLM"/>
    </source>
</evidence>
<dbReference type="AlphaFoldDB" id="A0ABD0PP00"/>
<dbReference type="EMBL" id="JAMKFB020000014">
    <property type="protein sequence ID" value="KAL0175774.1"/>
    <property type="molecule type" value="Genomic_DNA"/>
</dbReference>
<keyword evidence="1" id="KW-0472">Membrane</keyword>
<gene>
    <name evidence="2" type="ORF">M9458_028104</name>
</gene>
<organism evidence="2 3">
    <name type="scientific">Cirrhinus mrigala</name>
    <name type="common">Mrigala</name>
    <dbReference type="NCBI Taxonomy" id="683832"/>
    <lineage>
        <taxon>Eukaryota</taxon>
        <taxon>Metazoa</taxon>
        <taxon>Chordata</taxon>
        <taxon>Craniata</taxon>
        <taxon>Vertebrata</taxon>
        <taxon>Euteleostomi</taxon>
        <taxon>Actinopterygii</taxon>
        <taxon>Neopterygii</taxon>
        <taxon>Teleostei</taxon>
        <taxon>Ostariophysi</taxon>
        <taxon>Cypriniformes</taxon>
        <taxon>Cyprinidae</taxon>
        <taxon>Labeoninae</taxon>
        <taxon>Labeonini</taxon>
        <taxon>Cirrhinus</taxon>
    </lineage>
</organism>
<keyword evidence="3" id="KW-1185">Reference proteome</keyword>
<evidence type="ECO:0000256" key="1">
    <source>
        <dbReference type="SAM" id="Phobius"/>
    </source>
</evidence>
<comment type="caution">
    <text evidence="2">The sequence shown here is derived from an EMBL/GenBank/DDBJ whole genome shotgun (WGS) entry which is preliminary data.</text>
</comment>
<feature type="non-terminal residue" evidence="2">
    <location>
        <position position="1"/>
    </location>
</feature>
<sequence>VDCWRVLYWIPVLFISLIVAWSYYAYVVQLCIGKTGGSFLNEVGVKRAEGMNK</sequence>
<name>A0ABD0PP00_CIRMR</name>
<keyword evidence="1" id="KW-0812">Transmembrane</keyword>
<evidence type="ECO:0000313" key="2">
    <source>
        <dbReference type="EMBL" id="KAL0175774.1"/>
    </source>
</evidence>
<proteinExistence type="predicted"/>
<reference evidence="2 3" key="1">
    <citation type="submission" date="2024-05" db="EMBL/GenBank/DDBJ databases">
        <title>Genome sequencing and assembly of Indian major carp, Cirrhinus mrigala (Hamilton, 1822).</title>
        <authorList>
            <person name="Mohindra V."/>
            <person name="Chowdhury L.M."/>
            <person name="Lal K."/>
            <person name="Jena J.K."/>
        </authorList>
    </citation>
    <scope>NUCLEOTIDE SEQUENCE [LARGE SCALE GENOMIC DNA]</scope>
    <source>
        <strain evidence="2">CM1030</strain>
        <tissue evidence="2">Blood</tissue>
    </source>
</reference>
<accession>A0ABD0PP00</accession>
<feature type="transmembrane region" description="Helical" evidence="1">
    <location>
        <begin position="6"/>
        <end position="26"/>
    </location>
</feature>
<keyword evidence="1" id="KW-1133">Transmembrane helix</keyword>
<dbReference type="Proteomes" id="UP001529510">
    <property type="component" value="Unassembled WGS sequence"/>
</dbReference>
<evidence type="ECO:0000313" key="3">
    <source>
        <dbReference type="Proteomes" id="UP001529510"/>
    </source>
</evidence>